<name>A0A811QH67_9POAL</name>
<dbReference type="AlphaFoldDB" id="A0A811QH67"/>
<dbReference type="InterPro" id="IPR032675">
    <property type="entry name" value="LRR_dom_sf"/>
</dbReference>
<sequence length="466" mass="51700">MPTPAPHSLSHKTCETLPEAISDVWSLQALHVADSYSLVEIPESIGKLRKLRTLNLSGCGHLKHLPESIGDCEMISSIDLCNCMGLIVLPNSIGKLQKLRTLNLSRCRELKCLPETIGDCKMISSIDLCNCEKLTVLPNSIGRNEMLRVLRLGDTKVERLPSRMPIGIGQLSLLPKLDLFVVGKGEKYAGISELADVSRIGVELRIRGRQYARWMQNQVGGGVQGPASFPFLRVMKLCDFPNLKNLHGLVELPCLELLELKQMSSLESISGGPFPSLMLEIRRCNALHHLPDFLGELCSLWKLKITDLPELTCLPESICRLTTSLRELEICRCPSIKSLPEGIRDLTALQSLRIMFCSDLVRRCNPETGEDWDLICQLSYPYSVDSVGGCLLALHLVRYVPKGHAANIVIVLNYLLCLHNSIINVVASKQITVQGPMHLGESLTSLPGQDGRPAWVKKWMVTFEAI</sequence>
<dbReference type="PANTHER" id="PTHR36766:SF30">
    <property type="entry name" value="TIR-NBS TYPE DISEASE RESISTANCE PROTEIN-RELATED"/>
    <property type="match status" value="1"/>
</dbReference>
<gene>
    <name evidence="1" type="ORF">NCGR_LOCUS42013</name>
</gene>
<dbReference type="SUPFAM" id="SSF52058">
    <property type="entry name" value="L domain-like"/>
    <property type="match status" value="1"/>
</dbReference>
<dbReference type="Gene3D" id="3.80.10.10">
    <property type="entry name" value="Ribonuclease Inhibitor"/>
    <property type="match status" value="2"/>
</dbReference>
<evidence type="ECO:0000313" key="1">
    <source>
        <dbReference type="EMBL" id="CAD6258543.1"/>
    </source>
</evidence>
<proteinExistence type="predicted"/>
<keyword evidence="2" id="KW-1185">Reference proteome</keyword>
<protein>
    <submittedName>
        <fullName evidence="1">Uncharacterized protein</fullName>
    </submittedName>
</protein>
<dbReference type="Proteomes" id="UP000604825">
    <property type="component" value="Unassembled WGS sequence"/>
</dbReference>
<organism evidence="1 2">
    <name type="scientific">Miscanthus lutarioriparius</name>
    <dbReference type="NCBI Taxonomy" id="422564"/>
    <lineage>
        <taxon>Eukaryota</taxon>
        <taxon>Viridiplantae</taxon>
        <taxon>Streptophyta</taxon>
        <taxon>Embryophyta</taxon>
        <taxon>Tracheophyta</taxon>
        <taxon>Spermatophyta</taxon>
        <taxon>Magnoliopsida</taxon>
        <taxon>Liliopsida</taxon>
        <taxon>Poales</taxon>
        <taxon>Poaceae</taxon>
        <taxon>PACMAD clade</taxon>
        <taxon>Panicoideae</taxon>
        <taxon>Andropogonodae</taxon>
        <taxon>Andropogoneae</taxon>
        <taxon>Saccharinae</taxon>
        <taxon>Miscanthus</taxon>
    </lineage>
</organism>
<dbReference type="PANTHER" id="PTHR36766">
    <property type="entry name" value="PLANT BROAD-SPECTRUM MILDEW RESISTANCE PROTEIN RPW8"/>
    <property type="match status" value="1"/>
</dbReference>
<dbReference type="Pfam" id="PF00560">
    <property type="entry name" value="LRR_1"/>
    <property type="match status" value="2"/>
</dbReference>
<dbReference type="OrthoDB" id="693125at2759"/>
<comment type="caution">
    <text evidence="1">The sequence shown here is derived from an EMBL/GenBank/DDBJ whole genome shotgun (WGS) entry which is preliminary data.</text>
</comment>
<evidence type="ECO:0000313" key="2">
    <source>
        <dbReference type="Proteomes" id="UP000604825"/>
    </source>
</evidence>
<dbReference type="InterPro" id="IPR001611">
    <property type="entry name" value="Leu-rich_rpt"/>
</dbReference>
<accession>A0A811QH67</accession>
<dbReference type="EMBL" id="CAJGYO010000010">
    <property type="protein sequence ID" value="CAD6258543.1"/>
    <property type="molecule type" value="Genomic_DNA"/>
</dbReference>
<reference evidence="1" key="1">
    <citation type="submission" date="2020-10" db="EMBL/GenBank/DDBJ databases">
        <authorList>
            <person name="Han B."/>
            <person name="Lu T."/>
            <person name="Zhao Q."/>
            <person name="Huang X."/>
            <person name="Zhao Y."/>
        </authorList>
    </citation>
    <scope>NUCLEOTIDE SEQUENCE</scope>
</reference>